<feature type="domain" description="VWFA" evidence="1">
    <location>
        <begin position="49"/>
        <end position="235"/>
    </location>
</feature>
<evidence type="ECO:0000259" key="1">
    <source>
        <dbReference type="PROSITE" id="PS50234"/>
    </source>
</evidence>
<name>A0AA88KC85_NAELO</name>
<dbReference type="InterPro" id="IPR036465">
    <property type="entry name" value="vWFA_dom_sf"/>
</dbReference>
<dbReference type="Pfam" id="PF25524">
    <property type="entry name" value="RSLD_CPSF6"/>
    <property type="match status" value="1"/>
</dbReference>
<dbReference type="Pfam" id="PF00092">
    <property type="entry name" value="VWA"/>
    <property type="match status" value="1"/>
</dbReference>
<protein>
    <recommendedName>
        <fullName evidence="1">VWFA domain-containing protein</fullName>
    </recommendedName>
</protein>
<dbReference type="RefSeq" id="XP_044542257.1">
    <property type="nucleotide sequence ID" value="XM_044688623.1"/>
</dbReference>
<dbReference type="Proteomes" id="UP000816034">
    <property type="component" value="Unassembled WGS sequence"/>
</dbReference>
<dbReference type="SUPFAM" id="SSF53300">
    <property type="entry name" value="vWA-like"/>
    <property type="match status" value="1"/>
</dbReference>
<sequence>MYIPPLSLVCKLEYDQVKFSDPGASMIGMASISAPAFESQEFQSRAPIDLCCVIDKSGSMEGSKLELVKTSLRFMIDQMKPHDRICIIEFDSHVNTCLQLTQMDKAGKTLAQHAVASIKAGSCTNISGALLEAFDIMSQRSQKATISSILLFTDGLPTKGIMAQEKLVQMVEKCIVKSSSSLFTFGFGEEHSSNCLVALSQSGGGLYYYIKKDDEIPQAFSDCLGGLLTVFAQNIVLKIQCTGDNGVILKGAILNEGGYKQQVVEPNKEILVKLGDIYAEEQRDILFEMQLPMLRFPIEKQELVTVTLEYYNVEKADKESLVCETYVSRSEQTKNSTIENNFALTLIDIQRNRIAAAEALKQARHFADNNGLENARNLLGNVIGQIQTSPSNQESFCQALIRDLRECLEEMTSHDRYQQVGSKVVNAMWCANVQQRSNISSRTYETKSKKSVKAKAVTFK</sequence>
<dbReference type="Gene3D" id="3.40.50.410">
    <property type="entry name" value="von Willebrand factor, type A domain"/>
    <property type="match status" value="1"/>
</dbReference>
<dbReference type="PROSITE" id="PS50234">
    <property type="entry name" value="VWFA"/>
    <property type="match status" value="1"/>
</dbReference>
<dbReference type="SMART" id="SM00327">
    <property type="entry name" value="VWA"/>
    <property type="match status" value="1"/>
</dbReference>
<gene>
    <name evidence="2" type="ORF">C9374_012815</name>
</gene>
<dbReference type="PANTHER" id="PTHR10579">
    <property type="entry name" value="CALCIUM-ACTIVATED CHLORIDE CHANNEL REGULATOR"/>
    <property type="match status" value="1"/>
</dbReference>
<dbReference type="InterPro" id="IPR057951">
    <property type="entry name" value="CPSF6/7_RSLD_N"/>
</dbReference>
<evidence type="ECO:0000313" key="3">
    <source>
        <dbReference type="Proteomes" id="UP000816034"/>
    </source>
</evidence>
<dbReference type="InterPro" id="IPR002035">
    <property type="entry name" value="VWF_A"/>
</dbReference>
<organism evidence="2 3">
    <name type="scientific">Naegleria lovaniensis</name>
    <name type="common">Amoeba</name>
    <dbReference type="NCBI Taxonomy" id="51637"/>
    <lineage>
        <taxon>Eukaryota</taxon>
        <taxon>Discoba</taxon>
        <taxon>Heterolobosea</taxon>
        <taxon>Tetramitia</taxon>
        <taxon>Eutetramitia</taxon>
        <taxon>Vahlkampfiidae</taxon>
        <taxon>Naegleria</taxon>
    </lineage>
</organism>
<comment type="caution">
    <text evidence="2">The sequence shown here is derived from an EMBL/GenBank/DDBJ whole genome shotgun (WGS) entry which is preliminary data.</text>
</comment>
<dbReference type="GeneID" id="68105269"/>
<dbReference type="AlphaFoldDB" id="A0AA88KC85"/>
<dbReference type="InterPro" id="IPR051266">
    <property type="entry name" value="CLCR"/>
</dbReference>
<accession>A0AA88KC85</accession>
<keyword evidence="3" id="KW-1185">Reference proteome</keyword>
<reference evidence="2 3" key="1">
    <citation type="journal article" date="2018" name="BMC Genomics">
        <title>The genome of Naegleria lovaniensis, the basis for a comparative approach to unravel pathogenicity factors of the human pathogenic amoeba N. fowleri.</title>
        <authorList>
            <person name="Liechti N."/>
            <person name="Schurch N."/>
            <person name="Bruggmann R."/>
            <person name="Wittwer M."/>
        </authorList>
    </citation>
    <scope>NUCLEOTIDE SEQUENCE [LARGE SCALE GENOMIC DNA]</scope>
    <source>
        <strain evidence="2 3">ATCC 30569</strain>
    </source>
</reference>
<dbReference type="EMBL" id="PYSW02000060">
    <property type="protein sequence ID" value="KAG2373083.1"/>
    <property type="molecule type" value="Genomic_DNA"/>
</dbReference>
<proteinExistence type="predicted"/>
<dbReference type="PANTHER" id="PTHR10579:SF43">
    <property type="entry name" value="ZINC FINGER (C3HC4-TYPE RING FINGER) FAMILY PROTEIN"/>
    <property type="match status" value="1"/>
</dbReference>
<evidence type="ECO:0000313" key="2">
    <source>
        <dbReference type="EMBL" id="KAG2373083.1"/>
    </source>
</evidence>